<feature type="compositionally biased region" description="Basic residues" evidence="1">
    <location>
        <begin position="24"/>
        <end position="44"/>
    </location>
</feature>
<sequence>PREPAQGRGPRDRGGHDRPPVERGRRRGGGAHRRGRLAHARRPARGQPGAAAPPARRGRL</sequence>
<reference evidence="2" key="1">
    <citation type="submission" date="2020-02" db="EMBL/GenBank/DDBJ databases">
        <authorList>
            <person name="Meier V. D."/>
        </authorList>
    </citation>
    <scope>NUCLEOTIDE SEQUENCE</scope>
    <source>
        <strain evidence="2">AVDCRST_MAG13</strain>
    </source>
</reference>
<organism evidence="2">
    <name type="scientific">uncultured Solirubrobacteraceae bacterium</name>
    <dbReference type="NCBI Taxonomy" id="1162706"/>
    <lineage>
        <taxon>Bacteria</taxon>
        <taxon>Bacillati</taxon>
        <taxon>Actinomycetota</taxon>
        <taxon>Thermoleophilia</taxon>
        <taxon>Solirubrobacterales</taxon>
        <taxon>Solirubrobacteraceae</taxon>
        <taxon>environmental samples</taxon>
    </lineage>
</organism>
<feature type="non-terminal residue" evidence="2">
    <location>
        <position position="60"/>
    </location>
</feature>
<dbReference type="AlphaFoldDB" id="A0A6J4S007"/>
<dbReference type="EMBL" id="CADCVO010000230">
    <property type="protein sequence ID" value="CAA9486437.1"/>
    <property type="molecule type" value="Genomic_DNA"/>
</dbReference>
<evidence type="ECO:0000313" key="2">
    <source>
        <dbReference type="EMBL" id="CAA9486437.1"/>
    </source>
</evidence>
<gene>
    <name evidence="2" type="ORF">AVDCRST_MAG13-1479</name>
</gene>
<name>A0A6J4S007_9ACTN</name>
<evidence type="ECO:0000256" key="1">
    <source>
        <dbReference type="SAM" id="MobiDB-lite"/>
    </source>
</evidence>
<feature type="compositionally biased region" description="Low complexity" evidence="1">
    <location>
        <begin position="45"/>
        <end position="60"/>
    </location>
</feature>
<feature type="region of interest" description="Disordered" evidence="1">
    <location>
        <begin position="1"/>
        <end position="60"/>
    </location>
</feature>
<feature type="compositionally biased region" description="Basic and acidic residues" evidence="1">
    <location>
        <begin position="1"/>
        <end position="23"/>
    </location>
</feature>
<protein>
    <submittedName>
        <fullName evidence="2">Uncharacterized protein</fullName>
    </submittedName>
</protein>
<accession>A0A6J4S007</accession>
<feature type="non-terminal residue" evidence="2">
    <location>
        <position position="1"/>
    </location>
</feature>
<proteinExistence type="predicted"/>